<name>A0ABQ4V3I3_9HYPH</name>
<evidence type="ECO:0000313" key="2">
    <source>
        <dbReference type="Proteomes" id="UP001055093"/>
    </source>
</evidence>
<reference evidence="1" key="2">
    <citation type="submission" date="2021-08" db="EMBL/GenBank/DDBJ databases">
        <authorList>
            <person name="Tani A."/>
            <person name="Ola A."/>
            <person name="Ogura Y."/>
            <person name="Katsura K."/>
            <person name="Hayashi T."/>
        </authorList>
    </citation>
    <scope>NUCLEOTIDE SEQUENCE</scope>
    <source>
        <strain evidence="1">DSM 14458</strain>
    </source>
</reference>
<sequence length="60" mass="6588">MSNGMEKIPPDVLEVVREFLAEGMPIDQIAFMARVSEGVVRRVAAETDSQPPVNTTTNNE</sequence>
<keyword evidence="2" id="KW-1185">Reference proteome</keyword>
<protein>
    <recommendedName>
        <fullName evidence="3">Resolvase HTH domain-containing protein</fullName>
    </recommendedName>
</protein>
<organism evidence="1 2">
    <name type="scientific">Methylorubrum suomiense</name>
    <dbReference type="NCBI Taxonomy" id="144191"/>
    <lineage>
        <taxon>Bacteria</taxon>
        <taxon>Pseudomonadati</taxon>
        <taxon>Pseudomonadota</taxon>
        <taxon>Alphaproteobacteria</taxon>
        <taxon>Hyphomicrobiales</taxon>
        <taxon>Methylobacteriaceae</taxon>
        <taxon>Methylorubrum</taxon>
    </lineage>
</organism>
<accession>A0ABQ4V3I3</accession>
<reference evidence="1" key="1">
    <citation type="journal article" date="2021" name="Front. Microbiol.">
        <title>Comprehensive Comparative Genomics and Phenotyping of Methylobacterium Species.</title>
        <authorList>
            <person name="Alessa O."/>
            <person name="Ogura Y."/>
            <person name="Fujitani Y."/>
            <person name="Takami H."/>
            <person name="Hayashi T."/>
            <person name="Sahin N."/>
            <person name="Tani A."/>
        </authorList>
    </citation>
    <scope>NUCLEOTIDE SEQUENCE</scope>
    <source>
        <strain evidence="1">DSM 14458</strain>
    </source>
</reference>
<dbReference type="EMBL" id="BPRE01000027">
    <property type="protein sequence ID" value="GJE78550.1"/>
    <property type="molecule type" value="Genomic_DNA"/>
</dbReference>
<gene>
    <name evidence="1" type="ORF">BGCPKDLD_5167</name>
</gene>
<dbReference type="Proteomes" id="UP001055093">
    <property type="component" value="Unassembled WGS sequence"/>
</dbReference>
<evidence type="ECO:0008006" key="3">
    <source>
        <dbReference type="Google" id="ProtNLM"/>
    </source>
</evidence>
<comment type="caution">
    <text evidence="1">The sequence shown here is derived from an EMBL/GenBank/DDBJ whole genome shotgun (WGS) entry which is preliminary data.</text>
</comment>
<evidence type="ECO:0000313" key="1">
    <source>
        <dbReference type="EMBL" id="GJE78550.1"/>
    </source>
</evidence>
<proteinExistence type="predicted"/>